<sequence length="60" mass="6778">MAAVRPREQGDASRGKQAQTRGCRQRAFPQDMHLKKINRYKIGHEGAPIAHPLQLFPAKN</sequence>
<dbReference type="AlphaFoldDB" id="A0AAD5N0L4"/>
<organism evidence="2 3">
    <name type="scientific">Parelaphostrongylus tenuis</name>
    <name type="common">Meningeal worm</name>
    <dbReference type="NCBI Taxonomy" id="148309"/>
    <lineage>
        <taxon>Eukaryota</taxon>
        <taxon>Metazoa</taxon>
        <taxon>Ecdysozoa</taxon>
        <taxon>Nematoda</taxon>
        <taxon>Chromadorea</taxon>
        <taxon>Rhabditida</taxon>
        <taxon>Rhabditina</taxon>
        <taxon>Rhabditomorpha</taxon>
        <taxon>Strongyloidea</taxon>
        <taxon>Metastrongylidae</taxon>
        <taxon>Parelaphostrongylus</taxon>
    </lineage>
</organism>
<evidence type="ECO:0000256" key="1">
    <source>
        <dbReference type="SAM" id="MobiDB-lite"/>
    </source>
</evidence>
<feature type="region of interest" description="Disordered" evidence="1">
    <location>
        <begin position="1"/>
        <end position="30"/>
    </location>
</feature>
<accession>A0AAD5N0L4</accession>
<evidence type="ECO:0000313" key="2">
    <source>
        <dbReference type="EMBL" id="KAJ1354794.1"/>
    </source>
</evidence>
<keyword evidence="3" id="KW-1185">Reference proteome</keyword>
<gene>
    <name evidence="2" type="ORF">KIN20_011831</name>
</gene>
<evidence type="ECO:0000313" key="3">
    <source>
        <dbReference type="Proteomes" id="UP001196413"/>
    </source>
</evidence>
<comment type="caution">
    <text evidence="2">The sequence shown here is derived from an EMBL/GenBank/DDBJ whole genome shotgun (WGS) entry which is preliminary data.</text>
</comment>
<dbReference type="EMBL" id="JAHQIW010002221">
    <property type="protein sequence ID" value="KAJ1354794.1"/>
    <property type="molecule type" value="Genomic_DNA"/>
</dbReference>
<feature type="compositionally biased region" description="Basic and acidic residues" evidence="1">
    <location>
        <begin position="1"/>
        <end position="14"/>
    </location>
</feature>
<protein>
    <submittedName>
        <fullName evidence="2">Uncharacterized protein</fullName>
    </submittedName>
</protein>
<name>A0AAD5N0L4_PARTN</name>
<dbReference type="Proteomes" id="UP001196413">
    <property type="component" value="Unassembled WGS sequence"/>
</dbReference>
<reference evidence="2" key="1">
    <citation type="submission" date="2021-06" db="EMBL/GenBank/DDBJ databases">
        <title>Parelaphostrongylus tenuis whole genome reference sequence.</title>
        <authorList>
            <person name="Garwood T.J."/>
            <person name="Larsen P.A."/>
            <person name="Fountain-Jones N.M."/>
            <person name="Garbe J.R."/>
            <person name="Macchietto M.G."/>
            <person name="Kania S.A."/>
            <person name="Gerhold R.W."/>
            <person name="Richards J.E."/>
            <person name="Wolf T.M."/>
        </authorList>
    </citation>
    <scope>NUCLEOTIDE SEQUENCE</scope>
    <source>
        <strain evidence="2">MNPRO001-30</strain>
        <tissue evidence="2">Meninges</tissue>
    </source>
</reference>
<proteinExistence type="predicted"/>